<evidence type="ECO:0000313" key="2">
    <source>
        <dbReference type="EMBL" id="KAH3838777.1"/>
    </source>
</evidence>
<protein>
    <recommendedName>
        <fullName evidence="1">ceramidase</fullName>
        <ecNumber evidence="1">3.5.1.23</ecNumber>
    </recommendedName>
</protein>
<name>A0A9D4KF74_DREPO</name>
<reference evidence="2" key="1">
    <citation type="journal article" date="2019" name="bioRxiv">
        <title>The Genome of the Zebra Mussel, Dreissena polymorpha: A Resource for Invasive Species Research.</title>
        <authorList>
            <person name="McCartney M.A."/>
            <person name="Auch B."/>
            <person name="Kono T."/>
            <person name="Mallez S."/>
            <person name="Zhang Y."/>
            <person name="Obille A."/>
            <person name="Becker A."/>
            <person name="Abrahante J.E."/>
            <person name="Garbe J."/>
            <person name="Badalamenti J.P."/>
            <person name="Herman A."/>
            <person name="Mangelson H."/>
            <person name="Liachko I."/>
            <person name="Sullivan S."/>
            <person name="Sone E.D."/>
            <person name="Koren S."/>
            <person name="Silverstein K.A.T."/>
            <person name="Beckman K.B."/>
            <person name="Gohl D.M."/>
        </authorList>
    </citation>
    <scope>NUCLEOTIDE SEQUENCE</scope>
    <source>
        <strain evidence="2">Duluth1</strain>
        <tissue evidence="2">Whole animal</tissue>
    </source>
</reference>
<reference evidence="2" key="2">
    <citation type="submission" date="2020-11" db="EMBL/GenBank/DDBJ databases">
        <authorList>
            <person name="McCartney M.A."/>
            <person name="Auch B."/>
            <person name="Kono T."/>
            <person name="Mallez S."/>
            <person name="Becker A."/>
            <person name="Gohl D.M."/>
            <person name="Silverstein K.A.T."/>
            <person name="Koren S."/>
            <person name="Bechman K.B."/>
            <person name="Herman A."/>
            <person name="Abrahante J.E."/>
            <person name="Garbe J."/>
        </authorList>
    </citation>
    <scope>NUCLEOTIDE SEQUENCE</scope>
    <source>
        <strain evidence="2">Duluth1</strain>
        <tissue evidence="2">Whole animal</tissue>
    </source>
</reference>
<dbReference type="PANTHER" id="PTHR28583:SF1">
    <property type="entry name" value="ACID CERAMIDASE"/>
    <property type="match status" value="1"/>
</dbReference>
<sequence length="53" mass="6150">MYYVYALHSLSIGELFIYNIFYELFTVCTSIVSQDAKGNMYHARNLDFGLFLG</sequence>
<organism evidence="2 3">
    <name type="scientific">Dreissena polymorpha</name>
    <name type="common">Zebra mussel</name>
    <name type="synonym">Mytilus polymorpha</name>
    <dbReference type="NCBI Taxonomy" id="45954"/>
    <lineage>
        <taxon>Eukaryota</taxon>
        <taxon>Metazoa</taxon>
        <taxon>Spiralia</taxon>
        <taxon>Lophotrochozoa</taxon>
        <taxon>Mollusca</taxon>
        <taxon>Bivalvia</taxon>
        <taxon>Autobranchia</taxon>
        <taxon>Heteroconchia</taxon>
        <taxon>Euheterodonta</taxon>
        <taxon>Imparidentia</taxon>
        <taxon>Neoheterodontei</taxon>
        <taxon>Myida</taxon>
        <taxon>Dreissenoidea</taxon>
        <taxon>Dreissenidae</taxon>
        <taxon>Dreissena</taxon>
    </lineage>
</organism>
<comment type="caution">
    <text evidence="2">The sequence shown here is derived from an EMBL/GenBank/DDBJ whole genome shotgun (WGS) entry which is preliminary data.</text>
</comment>
<evidence type="ECO:0000313" key="3">
    <source>
        <dbReference type="Proteomes" id="UP000828390"/>
    </source>
</evidence>
<keyword evidence="3" id="KW-1185">Reference proteome</keyword>
<dbReference type="AlphaFoldDB" id="A0A9D4KF74"/>
<gene>
    <name evidence="2" type="ORF">DPMN_112192</name>
</gene>
<proteinExistence type="predicted"/>
<dbReference type="EC" id="3.5.1.23" evidence="1"/>
<dbReference type="Proteomes" id="UP000828390">
    <property type="component" value="Unassembled WGS sequence"/>
</dbReference>
<dbReference type="EMBL" id="JAIWYP010000004">
    <property type="protein sequence ID" value="KAH3838777.1"/>
    <property type="molecule type" value="Genomic_DNA"/>
</dbReference>
<dbReference type="GO" id="GO:0017040">
    <property type="term" value="F:N-acylsphingosine amidohydrolase activity"/>
    <property type="evidence" value="ECO:0007669"/>
    <property type="project" value="UniProtKB-EC"/>
</dbReference>
<accession>A0A9D4KF74</accession>
<evidence type="ECO:0000256" key="1">
    <source>
        <dbReference type="ARBA" id="ARBA00011891"/>
    </source>
</evidence>
<dbReference type="PANTHER" id="PTHR28583">
    <property type="entry name" value="ACID AMIDASE"/>
    <property type="match status" value="1"/>
</dbReference>